<evidence type="ECO:0000259" key="6">
    <source>
        <dbReference type="Pfam" id="PF24517"/>
    </source>
</evidence>
<sequence length="998" mass="109278">MSTTLLTSCRLPANAPGQLLLQTKSFTDNISSNKQIYSWIKPVLVLLLLFIFKDSLTAQPGIQWDRTIESDLKPGSNSNIFGTMQQTSDGGYILGGTTPGLNSRRNLYIVKLRPDGSKEWDKILATTPDNSHDDYYTTVLQTPDEGYLVGGYTAGTGTDKSQESNGGTDYWIIKLAANGTKQWDKTIGGTGYERLLSINTTADGGYQLSGQSPFYSSTPDLEIVNITSEGNVKSKLALDKYTNIDVSILKQTNDGGYIVGGNTILPEYDYRIIKLTALGKTEWDKTYGGSSTDSFKSVIQTSDGGYLLAGSSLSGKSRDKSEDSRGSYDYWIIKVDKNGTKQWDKTLGGSDSDGVSSIVQLADGSYLVGGGSYSPKSIDKTEDYKVEGGTEYGSDFWIIKLSPDGKAVWDRTIGATFNESLKYVQQTSDKGFVLGGQSDSPAGFDKTETGYSRYDRYSYWIVKLDAEQSQKVLTASTPSLLFTYKSGSMIPAQEITLSAGTSKQNLTFFKPEDSDWLKLPQATTTGPLSFSIDATGLAEGTYSTLVTITAPGYTRVQIPVKLLIVSEEAANTYLRINAGGDAYAASNGKQFKEDLYYAGTDRTSSVATGDIFNTMDDALYRTGRCSPSFSYNIPVANGKVNVVLHFAEIWFKEAGKRKFHVNIEGSRKLTDYDIYARAGGTMRAVKQTIPVTVTDGMLNIDFLTGSADQPRVSAIEVQVNSVSLKPIEDSYVRSGSYQYNNFGKETNLDVKNVDGSPDAKRMSYLRFTLASVGQVGSAKLRLYGYNYENAREVFLHAYGTEEGYDVPMWVESLLRYAFAPAASTPLLSSVGVTNVAKYYELDVTGYVKAKQQAGDLLINFLLRDDNARNSRLTFNSRENPVNPPQLVIQTVEQASAAARTGQQEITANLEKEPGQSTVFPNPATQHFNVELSGKHSENIDLNLVNQNGQSYKIQLPEKARAGQKVEVDISKHVLSTGVYMLMIKSEAVTEVIKMLITE</sequence>
<gene>
    <name evidence="7" type="ORF">FEM33_20350</name>
</gene>
<dbReference type="InterPro" id="IPR026444">
    <property type="entry name" value="Secre_tail"/>
</dbReference>
<dbReference type="Pfam" id="PF11721">
    <property type="entry name" value="Malectin"/>
    <property type="match status" value="1"/>
</dbReference>
<keyword evidence="8" id="KW-1185">Reference proteome</keyword>
<evidence type="ECO:0000259" key="5">
    <source>
        <dbReference type="Pfam" id="PF18962"/>
    </source>
</evidence>
<dbReference type="AlphaFoldDB" id="A0A5M8QPV5"/>
<dbReference type="InterPro" id="IPR008979">
    <property type="entry name" value="Galactose-bd-like_sf"/>
</dbReference>
<dbReference type="Gene3D" id="2.60.120.430">
    <property type="entry name" value="Galactose-binding lectin"/>
    <property type="match status" value="1"/>
</dbReference>
<proteinExistence type="predicted"/>
<protein>
    <submittedName>
        <fullName evidence="7">DNRLRE domain-containing protein</fullName>
    </submittedName>
</protein>
<dbReference type="NCBIfam" id="NF033679">
    <property type="entry name" value="DNRLRE_dom"/>
    <property type="match status" value="1"/>
</dbReference>
<dbReference type="Pfam" id="PF24517">
    <property type="entry name" value="CBM96"/>
    <property type="match status" value="1"/>
</dbReference>
<dbReference type="Proteomes" id="UP000323994">
    <property type="component" value="Unassembled WGS sequence"/>
</dbReference>
<organism evidence="7 8">
    <name type="scientific">Dyadobacter flavalbus</name>
    <dbReference type="NCBI Taxonomy" id="2579942"/>
    <lineage>
        <taxon>Bacteria</taxon>
        <taxon>Pseudomonadati</taxon>
        <taxon>Bacteroidota</taxon>
        <taxon>Cytophagia</taxon>
        <taxon>Cytophagales</taxon>
        <taxon>Spirosomataceae</taxon>
        <taxon>Dyadobacter</taxon>
    </lineage>
</organism>
<dbReference type="InterPro" id="IPR055372">
    <property type="entry name" value="CBM96"/>
</dbReference>
<dbReference type="Pfam" id="PF18962">
    <property type="entry name" value="Por_Secre_tail"/>
    <property type="match status" value="1"/>
</dbReference>
<dbReference type="OrthoDB" id="9811934at2"/>
<accession>A0A5M8QPV5</accession>
<feature type="domain" description="Secretion system C-terminal sorting" evidence="5">
    <location>
        <begin position="918"/>
        <end position="995"/>
    </location>
</feature>
<keyword evidence="2" id="KW-0964">Secreted</keyword>
<feature type="domain" description="Malectin" evidence="4">
    <location>
        <begin position="573"/>
        <end position="715"/>
    </location>
</feature>
<evidence type="ECO:0000313" key="8">
    <source>
        <dbReference type="Proteomes" id="UP000323994"/>
    </source>
</evidence>
<dbReference type="PANTHER" id="PTHR42754:SF1">
    <property type="entry name" value="LIPOPROTEIN"/>
    <property type="match status" value="1"/>
</dbReference>
<dbReference type="GO" id="GO:0005576">
    <property type="term" value="C:extracellular region"/>
    <property type="evidence" value="ECO:0007669"/>
    <property type="project" value="UniProtKB-SubCell"/>
</dbReference>
<evidence type="ECO:0000256" key="2">
    <source>
        <dbReference type="ARBA" id="ARBA00022525"/>
    </source>
</evidence>
<dbReference type="InterPro" id="IPR021720">
    <property type="entry name" value="Malectin_dom"/>
</dbReference>
<feature type="domain" description="Carbohydrate-binding module family 96" evidence="6">
    <location>
        <begin position="722"/>
        <end position="890"/>
    </location>
</feature>
<comment type="caution">
    <text evidence="7">The sequence shown here is derived from an EMBL/GenBank/DDBJ whole genome shotgun (WGS) entry which is preliminary data.</text>
</comment>
<keyword evidence="3" id="KW-0732">Signal</keyword>
<evidence type="ECO:0000313" key="7">
    <source>
        <dbReference type="EMBL" id="KAA6437070.1"/>
    </source>
</evidence>
<evidence type="ECO:0000256" key="3">
    <source>
        <dbReference type="ARBA" id="ARBA00022729"/>
    </source>
</evidence>
<dbReference type="PANTHER" id="PTHR42754">
    <property type="entry name" value="ENDOGLUCANASE"/>
    <property type="match status" value="1"/>
</dbReference>
<comment type="subcellular location">
    <subcellularLocation>
        <location evidence="1">Secreted</location>
    </subcellularLocation>
</comment>
<dbReference type="NCBIfam" id="TIGR04183">
    <property type="entry name" value="Por_Secre_tail"/>
    <property type="match status" value="1"/>
</dbReference>
<dbReference type="SUPFAM" id="SSF49785">
    <property type="entry name" value="Galactose-binding domain-like"/>
    <property type="match status" value="1"/>
</dbReference>
<evidence type="ECO:0000256" key="1">
    <source>
        <dbReference type="ARBA" id="ARBA00004613"/>
    </source>
</evidence>
<reference evidence="7 8" key="1">
    <citation type="submission" date="2019-05" db="EMBL/GenBank/DDBJ databases">
        <authorList>
            <person name="Qu J.-H."/>
        </authorList>
    </citation>
    <scope>NUCLEOTIDE SEQUENCE [LARGE SCALE GENOMIC DNA]</scope>
    <source>
        <strain evidence="7 8">NS28</strain>
    </source>
</reference>
<name>A0A5M8QPV5_9BACT</name>
<evidence type="ECO:0000259" key="4">
    <source>
        <dbReference type="Pfam" id="PF11721"/>
    </source>
</evidence>
<dbReference type="RefSeq" id="WP_139013828.1">
    <property type="nucleotide sequence ID" value="NZ_VBSN01000059.1"/>
</dbReference>
<dbReference type="EMBL" id="VBSN01000059">
    <property type="protein sequence ID" value="KAA6437070.1"/>
    <property type="molecule type" value="Genomic_DNA"/>
</dbReference>